<accession>A0ABP5JIL7</accession>
<comment type="caution">
    <text evidence="3">The sequence shown here is derived from an EMBL/GenBank/DDBJ whole genome shotgun (WGS) entry which is preliminary data.</text>
</comment>
<dbReference type="EMBL" id="BAAAMQ010000017">
    <property type="protein sequence ID" value="GAA2115912.1"/>
    <property type="molecule type" value="Genomic_DNA"/>
</dbReference>
<dbReference type="Gene3D" id="3.40.50.2000">
    <property type="entry name" value="Glycogen Phosphorylase B"/>
    <property type="match status" value="2"/>
</dbReference>
<protein>
    <submittedName>
        <fullName evidence="3">Uncharacterized protein</fullName>
    </submittedName>
</protein>
<dbReference type="Pfam" id="PF13692">
    <property type="entry name" value="Glyco_trans_1_4"/>
    <property type="match status" value="1"/>
</dbReference>
<evidence type="ECO:0000256" key="2">
    <source>
        <dbReference type="ARBA" id="ARBA00022679"/>
    </source>
</evidence>
<keyword evidence="4" id="KW-1185">Reference proteome</keyword>
<gene>
    <name evidence="3" type="ORF">GCM10009726_35070</name>
</gene>
<evidence type="ECO:0000313" key="4">
    <source>
        <dbReference type="Proteomes" id="UP001501161"/>
    </source>
</evidence>
<name>A0ABP5JIL7_9ACTN</name>
<dbReference type="RefSeq" id="WP_231250904.1">
    <property type="nucleotide sequence ID" value="NZ_BAAAMQ010000017.1"/>
</dbReference>
<proteinExistence type="predicted"/>
<keyword evidence="2" id="KW-0808">Transferase</keyword>
<dbReference type="SUPFAM" id="SSF53756">
    <property type="entry name" value="UDP-Glycosyltransferase/glycogen phosphorylase"/>
    <property type="match status" value="1"/>
</dbReference>
<evidence type="ECO:0000313" key="3">
    <source>
        <dbReference type="EMBL" id="GAA2115912.1"/>
    </source>
</evidence>
<dbReference type="Proteomes" id="UP001501161">
    <property type="component" value="Unassembled WGS sequence"/>
</dbReference>
<evidence type="ECO:0000256" key="1">
    <source>
        <dbReference type="ARBA" id="ARBA00022676"/>
    </source>
</evidence>
<organism evidence="3 4">
    <name type="scientific">Nocardioides furvisabuli</name>
    <dbReference type="NCBI Taxonomy" id="375542"/>
    <lineage>
        <taxon>Bacteria</taxon>
        <taxon>Bacillati</taxon>
        <taxon>Actinomycetota</taxon>
        <taxon>Actinomycetes</taxon>
        <taxon>Propionibacteriales</taxon>
        <taxon>Nocardioidaceae</taxon>
        <taxon>Nocardioides</taxon>
    </lineage>
</organism>
<keyword evidence="1" id="KW-0328">Glycosyltransferase</keyword>
<dbReference type="PANTHER" id="PTHR12526:SF510">
    <property type="entry name" value="D-INOSITOL 3-PHOSPHATE GLYCOSYLTRANSFERASE"/>
    <property type="match status" value="1"/>
</dbReference>
<reference evidence="4" key="1">
    <citation type="journal article" date="2019" name="Int. J. Syst. Evol. Microbiol.">
        <title>The Global Catalogue of Microorganisms (GCM) 10K type strain sequencing project: providing services to taxonomists for standard genome sequencing and annotation.</title>
        <authorList>
            <consortium name="The Broad Institute Genomics Platform"/>
            <consortium name="The Broad Institute Genome Sequencing Center for Infectious Disease"/>
            <person name="Wu L."/>
            <person name="Ma J."/>
        </authorList>
    </citation>
    <scope>NUCLEOTIDE SEQUENCE [LARGE SCALE GENOMIC DNA]</scope>
    <source>
        <strain evidence="4">JCM 13813</strain>
    </source>
</reference>
<dbReference type="PANTHER" id="PTHR12526">
    <property type="entry name" value="GLYCOSYLTRANSFERASE"/>
    <property type="match status" value="1"/>
</dbReference>
<sequence>MPQPRVVVIATTLGYDCVPHAGGTYMKALCDSTEPLVDLTVVVPGWRINREATGRSGAPRRVIPLGLEPAETVWGSALNRLALNIDTRLRARWDPGMPYLPLLADLVRSREARAAIRAADVIDLQWSDSIRLVHLLRRLNPRARIVGTFHDVMSQSFLREPQDTPADRRYWQRVARKSQRHERRMVAALDEVVVFSDKDVELLGNPRHTRVVRPPLANGPLVRHRAAPPGDGTVLVVSYLARDENNKAALWTVAELWPRVLARVPGARLRLVGGGASEALKQAVDGIASIELAGFVDDLDAEYAAGAAALVPVLQGAGVKFKTIEALLHGVPVVTTHVGAEGVGPDDLFASLTDSPESLAEALAAVLADPAAAQVLADRSQDWARTEFARPRFVEQVLASWALDGPTG</sequence>